<evidence type="ECO:0000256" key="3">
    <source>
        <dbReference type="ARBA" id="ARBA00022679"/>
    </source>
</evidence>
<dbReference type="PANTHER" id="PTHR10459:SF66">
    <property type="entry name" value="PROTEIN MONO-ADP-RIBOSYLTRANSFERASE PARP3"/>
    <property type="match status" value="1"/>
</dbReference>
<dbReference type="InterPro" id="IPR036361">
    <property type="entry name" value="SAP_dom_sf"/>
</dbReference>
<name>A0ABM1BX18_LIMPO</name>
<dbReference type="SUPFAM" id="SSF56399">
    <property type="entry name" value="ADP-ribosylation"/>
    <property type="match status" value="1"/>
</dbReference>
<evidence type="ECO:0000313" key="15">
    <source>
        <dbReference type="RefSeq" id="XP_013790315.1"/>
    </source>
</evidence>
<evidence type="ECO:0000313" key="14">
    <source>
        <dbReference type="Proteomes" id="UP000694941"/>
    </source>
</evidence>
<keyword evidence="14" id="KW-1185">Reference proteome</keyword>
<protein>
    <recommendedName>
        <fullName evidence="7">Poly [ADP-ribose] polymerase</fullName>
        <shortName evidence="7">PARP</shortName>
        <ecNumber evidence="7">2.4.2.-</ecNumber>
    </recommendedName>
</protein>
<feature type="coiled-coil region" evidence="8">
    <location>
        <begin position="206"/>
        <end position="233"/>
    </location>
</feature>
<dbReference type="RefSeq" id="XP_013790315.1">
    <property type="nucleotide sequence ID" value="XM_013934861.2"/>
</dbReference>
<evidence type="ECO:0000256" key="8">
    <source>
        <dbReference type="SAM" id="Coils"/>
    </source>
</evidence>
<reference evidence="15" key="1">
    <citation type="submission" date="2025-08" db="UniProtKB">
        <authorList>
            <consortium name="RefSeq"/>
        </authorList>
    </citation>
    <scope>IDENTIFICATION</scope>
    <source>
        <tissue evidence="15">Muscle</tissue>
    </source>
</reference>
<keyword evidence="2 7" id="KW-0328">Glycosyltransferase</keyword>
<dbReference type="Gene3D" id="1.10.720.30">
    <property type="entry name" value="SAP domain"/>
    <property type="match status" value="1"/>
</dbReference>
<dbReference type="SUPFAM" id="SSF68906">
    <property type="entry name" value="SAP domain"/>
    <property type="match status" value="1"/>
</dbReference>
<dbReference type="SMART" id="SM00513">
    <property type="entry name" value="SAP"/>
    <property type="match status" value="1"/>
</dbReference>
<evidence type="ECO:0000259" key="11">
    <source>
        <dbReference type="PROSITE" id="PS51059"/>
    </source>
</evidence>
<dbReference type="Gene3D" id="3.90.228.10">
    <property type="match status" value="1"/>
</dbReference>
<dbReference type="PROSITE" id="PS51060">
    <property type="entry name" value="PARP_ALPHA_HD"/>
    <property type="match status" value="1"/>
</dbReference>
<dbReference type="Proteomes" id="UP000694941">
    <property type="component" value="Unplaced"/>
</dbReference>
<dbReference type="InterPro" id="IPR004102">
    <property type="entry name" value="Poly(ADP-ribose)pol_reg_dom"/>
</dbReference>
<keyword evidence="3 7" id="KW-0808">Transferase</keyword>
<dbReference type="Pfam" id="PF02877">
    <property type="entry name" value="PARP_reg"/>
    <property type="match status" value="1"/>
</dbReference>
<dbReference type="SMART" id="SM00773">
    <property type="entry name" value="WGR"/>
    <property type="match status" value="1"/>
</dbReference>
<sequence length="587" mass="66867">MAPRKSKSANLKTVAKIDSSMSDSIISSQDWTKLKIIDLKKMCKQRNVDSTGTKDVLVKRLQDHDNKADEPPAKLKKEDSEGTKIRKVFENLKNEPSKKGKSKPDEYCPVSTNVEVFEDFDCMLNQTNIGNNNNKYYVIQLLKNKTAKSYYVWNRWGRVGEPGLSALRGPMTSLESAKLDFKKKFQDKTRNKWENRDNFVPHPGKYTLLEMDSEETEDDEEKLKQQAQMLDNLSPAKKYKPSSLDKPTQDLLKFIFDEDMFKETMENFDIDVKKMPLGKLSKQQISKGFDSLLEVEEAIKNKKSKKDLEQLTNRFYTLIPHAFGRQRPPIIDTLEMIRQKKDMLLVLNDIEIAQSLLKEKADNKQDSATTGPHPVDVNYQVLKCKLELLSQTTEEYKIIKKYLEATGPAYLKLLDVWKIDRETEGSRFNAHSSIKNRKLLWHGTNVAVVAAIMKSGLRIMPHSGGRVGKGIYFASENSKSAGYVGPCHGIGIMFLSEVALGKEKVITQDDPSLVKPPAGFDSVLAHGCKEPDPKKHTYLELDGAKVIVPQGKPITMSQYNKSCFSQSEYLVYKESQARLRYLLKLKF</sequence>
<feature type="domain" description="WGR" evidence="13">
    <location>
        <begin position="113"/>
        <end position="206"/>
    </location>
</feature>
<dbReference type="PROSITE" id="PS51977">
    <property type="entry name" value="WGR"/>
    <property type="match status" value="1"/>
</dbReference>
<gene>
    <name evidence="15" type="primary">LOC106474169</name>
</gene>
<evidence type="ECO:0000259" key="13">
    <source>
        <dbReference type="PROSITE" id="PS51977"/>
    </source>
</evidence>
<evidence type="ECO:0000256" key="9">
    <source>
        <dbReference type="SAM" id="MobiDB-lite"/>
    </source>
</evidence>
<evidence type="ECO:0000256" key="5">
    <source>
        <dbReference type="ARBA" id="ARBA00023027"/>
    </source>
</evidence>
<feature type="domain" description="PARP alpha-helical" evidence="12">
    <location>
        <begin position="241"/>
        <end position="358"/>
    </location>
</feature>
<dbReference type="GeneID" id="106474169"/>
<dbReference type="PANTHER" id="PTHR10459">
    <property type="entry name" value="DNA LIGASE"/>
    <property type="match status" value="1"/>
</dbReference>
<dbReference type="InterPro" id="IPR008893">
    <property type="entry name" value="WGR_domain"/>
</dbReference>
<feature type="domain" description="SAP" evidence="10">
    <location>
        <begin position="31"/>
        <end position="65"/>
    </location>
</feature>
<proteinExistence type="predicted"/>
<feature type="region of interest" description="Disordered" evidence="9">
    <location>
        <begin position="61"/>
        <end position="81"/>
    </location>
</feature>
<feature type="domain" description="PARP catalytic" evidence="11">
    <location>
        <begin position="373"/>
        <end position="587"/>
    </location>
</feature>
<evidence type="ECO:0000256" key="6">
    <source>
        <dbReference type="ARBA" id="ARBA00023242"/>
    </source>
</evidence>
<accession>A0ABM1BX18</accession>
<dbReference type="PROSITE" id="PS50800">
    <property type="entry name" value="SAP"/>
    <property type="match status" value="1"/>
</dbReference>
<evidence type="ECO:0000256" key="7">
    <source>
        <dbReference type="RuleBase" id="RU362114"/>
    </source>
</evidence>
<dbReference type="InterPro" id="IPR003034">
    <property type="entry name" value="SAP_dom"/>
</dbReference>
<dbReference type="CDD" id="cd01437">
    <property type="entry name" value="parp_like"/>
    <property type="match status" value="1"/>
</dbReference>
<dbReference type="SUPFAM" id="SSF47587">
    <property type="entry name" value="Domain of poly(ADP-ribose) polymerase"/>
    <property type="match status" value="1"/>
</dbReference>
<comment type="subcellular location">
    <subcellularLocation>
        <location evidence="1">Nucleus</location>
    </subcellularLocation>
</comment>
<evidence type="ECO:0000256" key="4">
    <source>
        <dbReference type="ARBA" id="ARBA00022695"/>
    </source>
</evidence>
<dbReference type="CDD" id="cd08002">
    <property type="entry name" value="WGR_PARP3_like"/>
    <property type="match status" value="1"/>
</dbReference>
<dbReference type="EC" id="2.4.2.-" evidence="7"/>
<keyword evidence="4" id="KW-0548">Nucleotidyltransferase</keyword>
<dbReference type="Pfam" id="PF00644">
    <property type="entry name" value="PARP"/>
    <property type="match status" value="1"/>
</dbReference>
<dbReference type="Pfam" id="PF02037">
    <property type="entry name" value="SAP"/>
    <property type="match status" value="1"/>
</dbReference>
<dbReference type="InterPro" id="IPR050800">
    <property type="entry name" value="ARTD/PARP"/>
</dbReference>
<keyword evidence="8" id="KW-0175">Coiled coil</keyword>
<evidence type="ECO:0000256" key="2">
    <source>
        <dbReference type="ARBA" id="ARBA00022676"/>
    </source>
</evidence>
<evidence type="ECO:0000259" key="12">
    <source>
        <dbReference type="PROSITE" id="PS51060"/>
    </source>
</evidence>
<dbReference type="Pfam" id="PF05406">
    <property type="entry name" value="WGR"/>
    <property type="match status" value="1"/>
</dbReference>
<organism evidence="14 15">
    <name type="scientific">Limulus polyphemus</name>
    <name type="common">Atlantic horseshoe crab</name>
    <dbReference type="NCBI Taxonomy" id="6850"/>
    <lineage>
        <taxon>Eukaryota</taxon>
        <taxon>Metazoa</taxon>
        <taxon>Ecdysozoa</taxon>
        <taxon>Arthropoda</taxon>
        <taxon>Chelicerata</taxon>
        <taxon>Merostomata</taxon>
        <taxon>Xiphosura</taxon>
        <taxon>Limulidae</taxon>
        <taxon>Limulus</taxon>
    </lineage>
</organism>
<dbReference type="PROSITE" id="PS51059">
    <property type="entry name" value="PARP_CATALYTIC"/>
    <property type="match status" value="1"/>
</dbReference>
<evidence type="ECO:0000259" key="10">
    <source>
        <dbReference type="PROSITE" id="PS50800"/>
    </source>
</evidence>
<dbReference type="SUPFAM" id="SSF142921">
    <property type="entry name" value="WGR domain-like"/>
    <property type="match status" value="1"/>
</dbReference>
<keyword evidence="6" id="KW-0539">Nucleus</keyword>
<keyword evidence="5 7" id="KW-0520">NAD</keyword>
<dbReference type="InterPro" id="IPR036930">
    <property type="entry name" value="WGR_dom_sf"/>
</dbReference>
<dbReference type="Gene3D" id="1.20.142.10">
    <property type="entry name" value="Poly(ADP-ribose) polymerase, regulatory domain"/>
    <property type="match status" value="1"/>
</dbReference>
<dbReference type="InterPro" id="IPR036616">
    <property type="entry name" value="Poly(ADP-ribose)pol_reg_dom_sf"/>
</dbReference>
<dbReference type="InterPro" id="IPR012317">
    <property type="entry name" value="Poly(ADP-ribose)pol_cat_dom"/>
</dbReference>
<evidence type="ECO:0000256" key="1">
    <source>
        <dbReference type="ARBA" id="ARBA00004123"/>
    </source>
</evidence>